<dbReference type="AlphaFoldDB" id="A0A6G0L9G5"/>
<feature type="domain" description="Myb-like" evidence="3">
    <location>
        <begin position="560"/>
        <end position="603"/>
    </location>
</feature>
<feature type="domain" description="SANT" evidence="4">
    <location>
        <begin position="556"/>
        <end position="607"/>
    </location>
</feature>
<dbReference type="Gene3D" id="1.20.58.1880">
    <property type="match status" value="1"/>
</dbReference>
<evidence type="ECO:0000256" key="1">
    <source>
        <dbReference type="SAM" id="Coils"/>
    </source>
</evidence>
<dbReference type="PROSITE" id="PS51293">
    <property type="entry name" value="SANT"/>
    <property type="match status" value="1"/>
</dbReference>
<feature type="region of interest" description="Disordered" evidence="2">
    <location>
        <begin position="758"/>
        <end position="787"/>
    </location>
</feature>
<feature type="compositionally biased region" description="Basic and acidic residues" evidence="2">
    <location>
        <begin position="12"/>
        <end position="35"/>
    </location>
</feature>
<reference evidence="6 7" key="1">
    <citation type="submission" date="2018-09" db="EMBL/GenBank/DDBJ databases">
        <title>Genomic investigation of the strawberry pathogen Phytophthora fragariae indicates pathogenicity is determined by transcriptional variation in three key races.</title>
        <authorList>
            <person name="Adams T.M."/>
            <person name="Armitage A.D."/>
            <person name="Sobczyk M.K."/>
            <person name="Bates H.J."/>
            <person name="Dunwell J.M."/>
            <person name="Nellist C.F."/>
            <person name="Harrison R.J."/>
        </authorList>
    </citation>
    <scope>NUCLEOTIDE SEQUENCE [LARGE SCALE GENOMIC DNA]</scope>
    <source>
        <strain evidence="6 7">ONT-3</strain>
    </source>
</reference>
<dbReference type="InterPro" id="IPR009057">
    <property type="entry name" value="Homeodomain-like_sf"/>
</dbReference>
<dbReference type="SUPFAM" id="SSF46689">
    <property type="entry name" value="Homeodomain-like"/>
    <property type="match status" value="1"/>
</dbReference>
<feature type="compositionally biased region" description="Low complexity" evidence="2">
    <location>
        <begin position="400"/>
        <end position="410"/>
    </location>
</feature>
<accession>A0A6G0L9G5</accession>
<dbReference type="InterPro" id="IPR017884">
    <property type="entry name" value="SANT_dom"/>
</dbReference>
<feature type="compositionally biased region" description="Basic and acidic residues" evidence="2">
    <location>
        <begin position="67"/>
        <end position="77"/>
    </location>
</feature>
<feature type="compositionally biased region" description="Low complexity" evidence="2">
    <location>
        <begin position="430"/>
        <end position="442"/>
    </location>
</feature>
<evidence type="ECO:0000313" key="6">
    <source>
        <dbReference type="EMBL" id="KAE9112191.1"/>
    </source>
</evidence>
<dbReference type="PROSITE" id="PS50090">
    <property type="entry name" value="MYB_LIKE"/>
    <property type="match status" value="1"/>
</dbReference>
<feature type="region of interest" description="Disordered" evidence="2">
    <location>
        <begin position="379"/>
        <end position="501"/>
    </location>
</feature>
<feature type="compositionally biased region" description="Polar residues" evidence="2">
    <location>
        <begin position="767"/>
        <end position="781"/>
    </location>
</feature>
<proteinExistence type="predicted"/>
<protein>
    <submittedName>
        <fullName evidence="6">Uncharacterized protein</fullName>
    </submittedName>
</protein>
<feature type="compositionally biased region" description="Pro residues" evidence="2">
    <location>
        <begin position="949"/>
        <end position="959"/>
    </location>
</feature>
<feature type="region of interest" description="Disordered" evidence="2">
    <location>
        <begin position="1"/>
        <end position="77"/>
    </location>
</feature>
<feature type="compositionally biased region" description="Low complexity" evidence="2">
    <location>
        <begin position="821"/>
        <end position="840"/>
    </location>
</feature>
<feature type="compositionally biased region" description="Polar residues" evidence="2">
    <location>
        <begin position="482"/>
        <end position="497"/>
    </location>
</feature>
<evidence type="ECO:0000259" key="5">
    <source>
        <dbReference type="PROSITE" id="PS51294"/>
    </source>
</evidence>
<gene>
    <name evidence="6" type="ORF">PF010_g10539</name>
</gene>
<comment type="caution">
    <text evidence="6">The sequence shown here is derived from an EMBL/GenBank/DDBJ whole genome shotgun (WGS) entry which is preliminary data.</text>
</comment>
<feature type="coiled-coil region" evidence="1">
    <location>
        <begin position="86"/>
        <end position="113"/>
    </location>
</feature>
<feature type="compositionally biased region" description="Low complexity" evidence="2">
    <location>
        <begin position="537"/>
        <end position="552"/>
    </location>
</feature>
<dbReference type="Proteomes" id="UP000488956">
    <property type="component" value="Unassembled WGS sequence"/>
</dbReference>
<name>A0A6G0L9G5_9STRA</name>
<feature type="domain" description="HTH myb-type" evidence="5">
    <location>
        <begin position="559"/>
        <end position="607"/>
    </location>
</feature>
<sequence>MSKSDPAVTEDASAKETQVAEEKVMEMSTPEKEKPPMLILATEASAPVKNETGANGDQVSVEGGSATERDVEAPTKPSKEEILATIDVLDSDITGMKKQIKALQRTIASAEVKQVGPSKPVNMEVVSVAELLGEPDSAVATAKLVSAAAEPGVEDFPVSSTDASNISAGQALFTSPVKVAVDSKFVELLAGVFSDNLRKTAAANEQLPKRMEQGRLATKIYHQPSDYAFYQANINRGSSISDQVRLKVDGIGSTASSGEGASTGASEVISALDLVSGSDHTPCVRPPSSEVAVQLDDIVNSGDSDTSDEEKFNLYTQQLEQFIAGQQRPFLVDYASLLSDNSFSTGYEVSTLSIEERLKKYPTPSKELESAVSVVAGSSAGSASQEVTLSKGKQQSHATGSSGNSKNGGSHLTKKELKQQRKLKKMQDGAATAVVATTPTAAQNSSQPVGNTGGDKSGNNSRKKVSQGGKKTNRSGGGTPASRRNSQQPNATNVSPKTSAVTSSATATGIASISAPVSGSTKKGAGGNITPHAKSTSPSANASGSSNANAAAPAKRVVQKWTDGEKAEFLKYFSQYGKDWATLTENIPTKTAAQIKNYYQNYKNRLNLQDILKRRIENAATSGTAKGAAHPGAASAGASGNMVASPRSAAAGLMSGTLRQMGRSVELPGGISMGMPSGSMAMGVSDNNMSFQAALNAAQPGMHNVGVLSELSANQFGLQAHQDPQQQQQQSREMINPASNPERYLKLLNMQHQLQIMQFQQQQKSQGVASESTAAGSNNTPYHEGQMSAANAQRLYQFSRQQQHQVPPQHLSLQALQQLGLSSHPQASSHSQMMQQQHQARGSYAEMGHPNNMYQSMAQMQTQQHSQAMTTSGQIGLSPTSVQQYDRPVDTSTSVAEDGMGAARGNVEGAPNQMGRHDNSQRSMMNMSMMNNGASGNVGTISQATSSPRRPPVPPPRPMPIETSRPADVESRRSAWQSSPASLRAAKRSHHQHLLCSLFAVGCRSRRF</sequence>
<feature type="region of interest" description="Disordered" evidence="2">
    <location>
        <begin position="933"/>
        <end position="982"/>
    </location>
</feature>
<evidence type="ECO:0000259" key="4">
    <source>
        <dbReference type="PROSITE" id="PS51293"/>
    </source>
</evidence>
<feature type="region of interest" description="Disordered" evidence="2">
    <location>
        <begin position="515"/>
        <end position="552"/>
    </location>
</feature>
<evidence type="ECO:0000259" key="3">
    <source>
        <dbReference type="PROSITE" id="PS50090"/>
    </source>
</evidence>
<dbReference type="Pfam" id="PF00249">
    <property type="entry name" value="Myb_DNA-binding"/>
    <property type="match status" value="1"/>
</dbReference>
<dbReference type="InterPro" id="IPR017930">
    <property type="entry name" value="Myb_dom"/>
</dbReference>
<keyword evidence="1" id="KW-0175">Coiled coil</keyword>
<dbReference type="PROSITE" id="PS51294">
    <property type="entry name" value="HTH_MYB"/>
    <property type="match status" value="1"/>
</dbReference>
<feature type="compositionally biased region" description="Polar residues" evidence="2">
    <location>
        <begin position="385"/>
        <end position="399"/>
    </location>
</feature>
<dbReference type="InterPro" id="IPR001005">
    <property type="entry name" value="SANT/Myb"/>
</dbReference>
<evidence type="ECO:0000256" key="2">
    <source>
        <dbReference type="SAM" id="MobiDB-lite"/>
    </source>
</evidence>
<organism evidence="6 7">
    <name type="scientific">Phytophthora fragariae</name>
    <dbReference type="NCBI Taxonomy" id="53985"/>
    <lineage>
        <taxon>Eukaryota</taxon>
        <taxon>Sar</taxon>
        <taxon>Stramenopiles</taxon>
        <taxon>Oomycota</taxon>
        <taxon>Peronosporomycetes</taxon>
        <taxon>Peronosporales</taxon>
        <taxon>Peronosporaceae</taxon>
        <taxon>Phytophthora</taxon>
    </lineage>
</organism>
<feature type="region of interest" description="Disordered" evidence="2">
    <location>
        <begin position="821"/>
        <end position="845"/>
    </location>
</feature>
<dbReference type="CDD" id="cd00167">
    <property type="entry name" value="SANT"/>
    <property type="match status" value="1"/>
</dbReference>
<dbReference type="SMART" id="SM00717">
    <property type="entry name" value="SANT"/>
    <property type="match status" value="1"/>
</dbReference>
<feature type="compositionally biased region" description="Polar residues" evidence="2">
    <location>
        <begin position="938"/>
        <end position="947"/>
    </location>
</feature>
<dbReference type="EMBL" id="QXFX01000535">
    <property type="protein sequence ID" value="KAE9112191.1"/>
    <property type="molecule type" value="Genomic_DNA"/>
</dbReference>
<evidence type="ECO:0000313" key="7">
    <source>
        <dbReference type="Proteomes" id="UP000488956"/>
    </source>
</evidence>